<keyword evidence="2" id="KW-1185">Reference proteome</keyword>
<gene>
    <name evidence="1" type="ORF">WN48_05746</name>
</gene>
<evidence type="ECO:0000313" key="2">
    <source>
        <dbReference type="Proteomes" id="UP000250275"/>
    </source>
</evidence>
<name>A0A310SD41_9HYME</name>
<sequence length="70" mass="8312">MIVIKLASYLFRARWCYCARCTENAFQHDVIISHTCPPVDTNTTQQDRTRDRNEKKETRSRCDERACMEV</sequence>
<evidence type="ECO:0000313" key="1">
    <source>
        <dbReference type="EMBL" id="OAD54997.1"/>
    </source>
</evidence>
<dbReference type="EMBL" id="KQ763551">
    <property type="protein sequence ID" value="OAD54997.1"/>
    <property type="molecule type" value="Genomic_DNA"/>
</dbReference>
<dbReference type="AlphaFoldDB" id="A0A310SD41"/>
<organism evidence="1 2">
    <name type="scientific">Eufriesea mexicana</name>
    <dbReference type="NCBI Taxonomy" id="516756"/>
    <lineage>
        <taxon>Eukaryota</taxon>
        <taxon>Metazoa</taxon>
        <taxon>Ecdysozoa</taxon>
        <taxon>Arthropoda</taxon>
        <taxon>Hexapoda</taxon>
        <taxon>Insecta</taxon>
        <taxon>Pterygota</taxon>
        <taxon>Neoptera</taxon>
        <taxon>Endopterygota</taxon>
        <taxon>Hymenoptera</taxon>
        <taxon>Apocrita</taxon>
        <taxon>Aculeata</taxon>
        <taxon>Apoidea</taxon>
        <taxon>Anthophila</taxon>
        <taxon>Apidae</taxon>
        <taxon>Eufriesea</taxon>
    </lineage>
</organism>
<protein>
    <submittedName>
        <fullName evidence="1">Uncharacterized protein</fullName>
    </submittedName>
</protein>
<accession>A0A310SD41</accession>
<dbReference type="Proteomes" id="UP000250275">
    <property type="component" value="Unassembled WGS sequence"/>
</dbReference>
<proteinExistence type="predicted"/>
<reference evidence="1 2" key="1">
    <citation type="submission" date="2015-07" db="EMBL/GenBank/DDBJ databases">
        <title>The genome of Eufriesea mexicana.</title>
        <authorList>
            <person name="Pan H."/>
            <person name="Kapheim K."/>
        </authorList>
    </citation>
    <scope>NUCLEOTIDE SEQUENCE [LARGE SCALE GENOMIC DNA]</scope>
    <source>
        <strain evidence="1">0111107269</strain>
        <tissue evidence="1">Whole body</tissue>
    </source>
</reference>